<evidence type="ECO:0000313" key="1">
    <source>
        <dbReference type="EMBL" id="MPN04077.1"/>
    </source>
</evidence>
<name>A0A645EQH2_9ZZZZ</name>
<sequence length="137" mass="15400">MQYANISFQLHPTSGEPVMVLVIRYNNTAGSNYNATWRYKYRTEENGDLTFYEREQTGSSNERGQEPYLRPLVDYFCKLTYSVYSTSSWANSVISSTTPVTFKVDWGENNTPGSSASIGALIPVNDQENVCLGILSK</sequence>
<dbReference type="EMBL" id="VSSQ01050003">
    <property type="protein sequence ID" value="MPN04077.1"/>
    <property type="molecule type" value="Genomic_DNA"/>
</dbReference>
<protein>
    <submittedName>
        <fullName evidence="1">Uncharacterized protein</fullName>
    </submittedName>
</protein>
<organism evidence="1">
    <name type="scientific">bioreactor metagenome</name>
    <dbReference type="NCBI Taxonomy" id="1076179"/>
    <lineage>
        <taxon>unclassified sequences</taxon>
        <taxon>metagenomes</taxon>
        <taxon>ecological metagenomes</taxon>
    </lineage>
</organism>
<dbReference type="AlphaFoldDB" id="A0A645EQH2"/>
<proteinExistence type="predicted"/>
<reference evidence="1" key="1">
    <citation type="submission" date="2019-08" db="EMBL/GenBank/DDBJ databases">
        <authorList>
            <person name="Kucharzyk K."/>
            <person name="Murdoch R.W."/>
            <person name="Higgins S."/>
            <person name="Loffler F."/>
        </authorList>
    </citation>
    <scope>NUCLEOTIDE SEQUENCE</scope>
</reference>
<accession>A0A645EQH2</accession>
<comment type="caution">
    <text evidence="1">The sequence shown here is derived from an EMBL/GenBank/DDBJ whole genome shotgun (WGS) entry which is preliminary data.</text>
</comment>
<gene>
    <name evidence="1" type="ORF">SDC9_151313</name>
</gene>